<dbReference type="STRING" id="1884432.SAMN05518683_12719"/>
<dbReference type="InterPro" id="IPR014258">
    <property type="entry name" value="CAP_domain_YkwD-like"/>
</dbReference>
<feature type="signal peptide" evidence="2">
    <location>
        <begin position="1"/>
        <end position="20"/>
    </location>
</feature>
<dbReference type="Proteomes" id="UP000198892">
    <property type="component" value="Unassembled WGS sequence"/>
</dbReference>
<dbReference type="Pfam" id="PF00188">
    <property type="entry name" value="CAP"/>
    <property type="match status" value="1"/>
</dbReference>
<dbReference type="PANTHER" id="PTHR31157">
    <property type="entry name" value="SCP DOMAIN-CONTAINING PROTEIN"/>
    <property type="match status" value="1"/>
</dbReference>
<dbReference type="SUPFAM" id="SSF55797">
    <property type="entry name" value="PR-1-like"/>
    <property type="match status" value="1"/>
</dbReference>
<keyword evidence="2" id="KW-0732">Signal</keyword>
<evidence type="ECO:0000313" key="5">
    <source>
        <dbReference type="Proteomes" id="UP000198892"/>
    </source>
</evidence>
<keyword evidence="5" id="KW-1185">Reference proteome</keyword>
<gene>
    <name evidence="4" type="ORF">SAMN05518683_12719</name>
</gene>
<name>A0A1I5XEL0_9BACI</name>
<proteinExistence type="predicted"/>
<dbReference type="PANTHER" id="PTHR31157:SF1">
    <property type="entry name" value="SCP DOMAIN-CONTAINING PROTEIN"/>
    <property type="match status" value="1"/>
</dbReference>
<feature type="region of interest" description="Disordered" evidence="1">
    <location>
        <begin position="50"/>
        <end position="129"/>
    </location>
</feature>
<feature type="compositionally biased region" description="Low complexity" evidence="1">
    <location>
        <begin position="57"/>
        <end position="68"/>
    </location>
</feature>
<dbReference type="InterPro" id="IPR035940">
    <property type="entry name" value="CAP_sf"/>
</dbReference>
<dbReference type="InterPro" id="IPR014044">
    <property type="entry name" value="CAP_dom"/>
</dbReference>
<organism evidence="4 5">
    <name type="scientific">Salibacterium halotolerans</name>
    <dbReference type="NCBI Taxonomy" id="1884432"/>
    <lineage>
        <taxon>Bacteria</taxon>
        <taxon>Bacillati</taxon>
        <taxon>Bacillota</taxon>
        <taxon>Bacilli</taxon>
        <taxon>Bacillales</taxon>
        <taxon>Bacillaceae</taxon>
    </lineage>
</organism>
<feature type="compositionally biased region" description="Low complexity" evidence="1">
    <location>
        <begin position="98"/>
        <end position="113"/>
    </location>
</feature>
<sequence length="252" mass="27857">MKKIIIASAVLLMFPAAAQAQNCITVEKGDISAKESGSLDISLKEFFEENAGQYTMEQPQQQQENAQQEEQKPEADQKENESDAAENRDAQKETTTDAPAAEAAPQENASEEQTAQQNTSDVESESEFEQQVIALTNEEREKAGLAPLKPYSELSDVARDKSKDMRDAGYFSHNSPNYGSPFDMMDSYGIDYQGAGENIAAGQRSPEQVVEGWMNSKGHRENILNEDFTHIGVGHAEGGSYGHYWTQMFVTK</sequence>
<dbReference type="RefSeq" id="WP_244504378.1">
    <property type="nucleotide sequence ID" value="NZ_FOXD01000027.1"/>
</dbReference>
<accession>A0A1I5XEL0</accession>
<evidence type="ECO:0000256" key="2">
    <source>
        <dbReference type="SAM" id="SignalP"/>
    </source>
</evidence>
<evidence type="ECO:0000259" key="3">
    <source>
        <dbReference type="Pfam" id="PF00188"/>
    </source>
</evidence>
<dbReference type="CDD" id="cd05379">
    <property type="entry name" value="CAP_bacterial"/>
    <property type="match status" value="1"/>
</dbReference>
<dbReference type="AlphaFoldDB" id="A0A1I5XEL0"/>
<protein>
    <submittedName>
        <fullName evidence="4">Uncharacterized protein, YkwD family</fullName>
    </submittedName>
</protein>
<dbReference type="EMBL" id="FOXD01000027">
    <property type="protein sequence ID" value="SFQ30344.1"/>
    <property type="molecule type" value="Genomic_DNA"/>
</dbReference>
<feature type="chain" id="PRO_5011590174" evidence="2">
    <location>
        <begin position="21"/>
        <end position="252"/>
    </location>
</feature>
<evidence type="ECO:0000256" key="1">
    <source>
        <dbReference type="SAM" id="MobiDB-lite"/>
    </source>
</evidence>
<reference evidence="5" key="1">
    <citation type="submission" date="2016-10" db="EMBL/GenBank/DDBJ databases">
        <authorList>
            <person name="Varghese N."/>
            <person name="Submissions S."/>
        </authorList>
    </citation>
    <scope>NUCLEOTIDE SEQUENCE [LARGE SCALE GENOMIC DNA]</scope>
    <source>
        <strain evidence="5">S7</strain>
    </source>
</reference>
<dbReference type="Gene3D" id="3.40.33.10">
    <property type="entry name" value="CAP"/>
    <property type="match status" value="1"/>
</dbReference>
<feature type="compositionally biased region" description="Basic and acidic residues" evidence="1">
    <location>
        <begin position="69"/>
        <end position="95"/>
    </location>
</feature>
<evidence type="ECO:0000313" key="4">
    <source>
        <dbReference type="EMBL" id="SFQ30344.1"/>
    </source>
</evidence>
<dbReference type="NCBIfam" id="TIGR02909">
    <property type="entry name" value="spore_YkwD"/>
    <property type="match status" value="1"/>
</dbReference>
<feature type="domain" description="SCP" evidence="3">
    <location>
        <begin position="134"/>
        <end position="249"/>
    </location>
</feature>